<dbReference type="Proteomes" id="UP001055811">
    <property type="component" value="Linkage Group LG07"/>
</dbReference>
<reference evidence="2" key="1">
    <citation type="journal article" date="2022" name="Mol. Ecol. Resour.">
        <title>The genomes of chicory, endive, great burdock and yacon provide insights into Asteraceae palaeo-polyploidization history and plant inulin production.</title>
        <authorList>
            <person name="Fan W."/>
            <person name="Wang S."/>
            <person name="Wang H."/>
            <person name="Wang A."/>
            <person name="Jiang F."/>
            <person name="Liu H."/>
            <person name="Zhao H."/>
            <person name="Xu D."/>
            <person name="Zhang Y."/>
        </authorList>
    </citation>
    <scope>NUCLEOTIDE SEQUENCE [LARGE SCALE GENOMIC DNA]</scope>
    <source>
        <strain evidence="2">cv. Punajuju</strain>
    </source>
</reference>
<accession>A0ACB9AEM1</accession>
<protein>
    <submittedName>
        <fullName evidence="1">Uncharacterized protein</fullName>
    </submittedName>
</protein>
<organism evidence="1 2">
    <name type="scientific">Cichorium intybus</name>
    <name type="common">Chicory</name>
    <dbReference type="NCBI Taxonomy" id="13427"/>
    <lineage>
        <taxon>Eukaryota</taxon>
        <taxon>Viridiplantae</taxon>
        <taxon>Streptophyta</taxon>
        <taxon>Embryophyta</taxon>
        <taxon>Tracheophyta</taxon>
        <taxon>Spermatophyta</taxon>
        <taxon>Magnoliopsida</taxon>
        <taxon>eudicotyledons</taxon>
        <taxon>Gunneridae</taxon>
        <taxon>Pentapetalae</taxon>
        <taxon>asterids</taxon>
        <taxon>campanulids</taxon>
        <taxon>Asterales</taxon>
        <taxon>Asteraceae</taxon>
        <taxon>Cichorioideae</taxon>
        <taxon>Cichorieae</taxon>
        <taxon>Cichoriinae</taxon>
        <taxon>Cichorium</taxon>
    </lineage>
</organism>
<name>A0ACB9AEM1_CICIN</name>
<reference evidence="1 2" key="2">
    <citation type="journal article" date="2022" name="Mol. Ecol. Resour.">
        <title>The genomes of chicory, endive, great burdock and yacon provide insights into Asteraceae paleo-polyploidization history and plant inulin production.</title>
        <authorList>
            <person name="Fan W."/>
            <person name="Wang S."/>
            <person name="Wang H."/>
            <person name="Wang A."/>
            <person name="Jiang F."/>
            <person name="Liu H."/>
            <person name="Zhao H."/>
            <person name="Xu D."/>
            <person name="Zhang Y."/>
        </authorList>
    </citation>
    <scope>NUCLEOTIDE SEQUENCE [LARGE SCALE GENOMIC DNA]</scope>
    <source>
        <strain evidence="2">cv. Punajuju</strain>
        <tissue evidence="1">Leaves</tissue>
    </source>
</reference>
<gene>
    <name evidence="1" type="ORF">L2E82_37639</name>
</gene>
<dbReference type="EMBL" id="CM042015">
    <property type="protein sequence ID" value="KAI3708469.1"/>
    <property type="molecule type" value="Genomic_DNA"/>
</dbReference>
<evidence type="ECO:0000313" key="1">
    <source>
        <dbReference type="EMBL" id="KAI3708469.1"/>
    </source>
</evidence>
<evidence type="ECO:0000313" key="2">
    <source>
        <dbReference type="Proteomes" id="UP001055811"/>
    </source>
</evidence>
<comment type="caution">
    <text evidence="1">The sequence shown here is derived from an EMBL/GenBank/DDBJ whole genome shotgun (WGS) entry which is preliminary data.</text>
</comment>
<proteinExistence type="predicted"/>
<sequence>MIGPATRKDLMIVNMGPHHPSVHGVLRLIITLDGEDVIDSTMFTEEITVNAPEQLGNIQVPKRARIVEYQKLITRNPIFLNRVEGIGTIGGEEAINWGLLGQVLRASRIRWDLRKVDHYEF</sequence>
<keyword evidence="2" id="KW-1185">Reference proteome</keyword>